<reference evidence="2 5" key="2">
    <citation type="submission" date="2019-06" db="EMBL/GenBank/DDBJ databases">
        <title>Whole genome shotgun sequence of Brevibacillus agri NBRC 15538.</title>
        <authorList>
            <person name="Hosoyama A."/>
            <person name="Uohara A."/>
            <person name="Ohji S."/>
            <person name="Ichikawa N."/>
        </authorList>
    </citation>
    <scope>NUCLEOTIDE SEQUENCE [LARGE SCALE GENOMIC DNA]</scope>
    <source>
        <strain evidence="2 5">NBRC 15538</strain>
    </source>
</reference>
<dbReference type="InterPro" id="IPR018060">
    <property type="entry name" value="HTH_AraC"/>
</dbReference>
<dbReference type="AlphaFoldDB" id="A0A3M8AR07"/>
<gene>
    <name evidence="2" type="ORF">BAG01nite_15420</name>
    <name evidence="3" type="ORF">EB820_16060</name>
</gene>
<evidence type="ECO:0000313" key="2">
    <source>
        <dbReference type="EMBL" id="GED25440.1"/>
    </source>
</evidence>
<comment type="caution">
    <text evidence="3">The sequence shown here is derived from an EMBL/GenBank/DDBJ whole genome shotgun (WGS) entry which is preliminary data.</text>
</comment>
<keyword evidence="5" id="KW-1185">Reference proteome</keyword>
<sequence length="58" mass="6816">MRILQRRSLPADLANKAGLTPRYYTEVFKKNIGKCPIEYVTSYRMDQAKKLLRESKKP</sequence>
<dbReference type="EMBL" id="BJOD01000013">
    <property type="protein sequence ID" value="GED25440.1"/>
    <property type="molecule type" value="Genomic_DNA"/>
</dbReference>
<dbReference type="OrthoDB" id="324626at2"/>
<feature type="domain" description="HTH araC/xylS-type" evidence="1">
    <location>
        <begin position="1"/>
        <end position="58"/>
    </location>
</feature>
<evidence type="ECO:0000313" key="5">
    <source>
        <dbReference type="Proteomes" id="UP000317180"/>
    </source>
</evidence>
<dbReference type="Proteomes" id="UP000276178">
    <property type="component" value="Unassembled WGS sequence"/>
</dbReference>
<dbReference type="Proteomes" id="UP000317180">
    <property type="component" value="Unassembled WGS sequence"/>
</dbReference>
<accession>A0A3M8AR07</accession>
<dbReference type="GO" id="GO:0003700">
    <property type="term" value="F:DNA-binding transcription factor activity"/>
    <property type="evidence" value="ECO:0007669"/>
    <property type="project" value="InterPro"/>
</dbReference>
<dbReference type="Pfam" id="PF12833">
    <property type="entry name" value="HTH_18"/>
    <property type="match status" value="1"/>
</dbReference>
<proteinExistence type="predicted"/>
<evidence type="ECO:0000313" key="3">
    <source>
        <dbReference type="EMBL" id="RNB53611.1"/>
    </source>
</evidence>
<dbReference type="EMBL" id="RHHN01000047">
    <property type="protein sequence ID" value="RNB53611.1"/>
    <property type="molecule type" value="Genomic_DNA"/>
</dbReference>
<name>A0A3M8AR07_9BACL</name>
<dbReference type="Gene3D" id="1.10.10.60">
    <property type="entry name" value="Homeodomain-like"/>
    <property type="match status" value="1"/>
</dbReference>
<dbReference type="RefSeq" id="WP_005827543.1">
    <property type="nucleotide sequence ID" value="NZ_JARMQH010000059.1"/>
</dbReference>
<dbReference type="GO" id="GO:0043565">
    <property type="term" value="F:sequence-specific DNA binding"/>
    <property type="evidence" value="ECO:0007669"/>
    <property type="project" value="InterPro"/>
</dbReference>
<dbReference type="PROSITE" id="PS01124">
    <property type="entry name" value="HTH_ARAC_FAMILY_2"/>
    <property type="match status" value="1"/>
</dbReference>
<organism evidence="3 4">
    <name type="scientific">Brevibacillus agri</name>
    <dbReference type="NCBI Taxonomy" id="51101"/>
    <lineage>
        <taxon>Bacteria</taxon>
        <taxon>Bacillati</taxon>
        <taxon>Bacillota</taxon>
        <taxon>Bacilli</taxon>
        <taxon>Bacillales</taxon>
        <taxon>Paenibacillaceae</taxon>
        <taxon>Brevibacillus</taxon>
    </lineage>
</organism>
<reference evidence="3 4" key="1">
    <citation type="submission" date="2018-10" db="EMBL/GenBank/DDBJ databases">
        <title>Phylogenomics of Brevibacillus.</title>
        <authorList>
            <person name="Dunlap C."/>
        </authorList>
    </citation>
    <scope>NUCLEOTIDE SEQUENCE [LARGE SCALE GENOMIC DNA]</scope>
    <source>
        <strain evidence="3 4">NRRL NRS 1219</strain>
    </source>
</reference>
<protein>
    <submittedName>
        <fullName evidence="3">Helix-turn-helix domain-containing protein</fullName>
    </submittedName>
</protein>
<evidence type="ECO:0000259" key="1">
    <source>
        <dbReference type="PROSITE" id="PS01124"/>
    </source>
</evidence>
<evidence type="ECO:0000313" key="4">
    <source>
        <dbReference type="Proteomes" id="UP000276178"/>
    </source>
</evidence>